<organism evidence="9 10">
    <name type="scientific">Pseudomonas turukhanskensis</name>
    <dbReference type="NCBI Taxonomy" id="1806536"/>
    <lineage>
        <taxon>Bacteria</taxon>
        <taxon>Pseudomonadati</taxon>
        <taxon>Pseudomonadota</taxon>
        <taxon>Gammaproteobacteria</taxon>
        <taxon>Pseudomonadales</taxon>
        <taxon>Pseudomonadaceae</taxon>
        <taxon>Pseudomonas</taxon>
    </lineage>
</organism>
<dbReference type="InterPro" id="IPR036597">
    <property type="entry name" value="Fido-like_dom_sf"/>
</dbReference>
<keyword evidence="10" id="KW-1185">Reference proteome</keyword>
<dbReference type="PROSITE" id="PS51459">
    <property type="entry name" value="FIDO"/>
    <property type="match status" value="1"/>
</dbReference>
<dbReference type="GO" id="GO:0051302">
    <property type="term" value="P:regulation of cell division"/>
    <property type="evidence" value="ECO:0007669"/>
    <property type="project" value="TreeGrafter"/>
</dbReference>
<dbReference type="EMBL" id="BSFN01000002">
    <property type="protein sequence ID" value="GLK88155.1"/>
    <property type="molecule type" value="Genomic_DNA"/>
</dbReference>
<dbReference type="Proteomes" id="UP001143328">
    <property type="component" value="Unassembled WGS sequence"/>
</dbReference>
<dbReference type="PANTHER" id="PTHR39560">
    <property type="entry name" value="PROTEIN ADENYLYLTRANSFERASE FIC-RELATED"/>
    <property type="match status" value="1"/>
</dbReference>
<evidence type="ECO:0000256" key="5">
    <source>
        <dbReference type="ARBA" id="ARBA00034531"/>
    </source>
</evidence>
<dbReference type="SUPFAM" id="SSF140931">
    <property type="entry name" value="Fic-like"/>
    <property type="match status" value="1"/>
</dbReference>
<dbReference type="PANTHER" id="PTHR39560:SF1">
    <property type="entry name" value="PROTEIN ADENYLYLTRANSFERASE FIC-RELATED"/>
    <property type="match status" value="1"/>
</dbReference>
<gene>
    <name evidence="9" type="ORF">GCM10017655_12170</name>
</gene>
<evidence type="ECO:0000256" key="2">
    <source>
        <dbReference type="ARBA" id="ARBA00022695"/>
    </source>
</evidence>
<dbReference type="Pfam" id="PF02661">
    <property type="entry name" value="Fic"/>
    <property type="match status" value="1"/>
</dbReference>
<evidence type="ECO:0000313" key="10">
    <source>
        <dbReference type="Proteomes" id="UP001143328"/>
    </source>
</evidence>
<evidence type="ECO:0000256" key="6">
    <source>
        <dbReference type="ARBA" id="ARBA00047939"/>
    </source>
</evidence>
<dbReference type="InterPro" id="IPR003812">
    <property type="entry name" value="Fido"/>
</dbReference>
<comment type="catalytic activity">
    <reaction evidence="6">
        <text>L-threonyl-[protein] + ATP = 3-O-(5'-adenylyl)-L-threonyl-[protein] + diphosphate</text>
        <dbReference type="Rhea" id="RHEA:54292"/>
        <dbReference type="Rhea" id="RHEA-COMP:11060"/>
        <dbReference type="Rhea" id="RHEA-COMP:13847"/>
        <dbReference type="ChEBI" id="CHEBI:30013"/>
        <dbReference type="ChEBI" id="CHEBI:30616"/>
        <dbReference type="ChEBI" id="CHEBI:33019"/>
        <dbReference type="ChEBI" id="CHEBI:138113"/>
        <dbReference type="EC" id="2.7.7.108"/>
    </reaction>
</comment>
<evidence type="ECO:0000256" key="1">
    <source>
        <dbReference type="ARBA" id="ARBA00022679"/>
    </source>
</evidence>
<feature type="domain" description="Fido" evidence="8">
    <location>
        <begin position="1"/>
        <end position="86"/>
    </location>
</feature>
<dbReference type="Gene3D" id="1.10.3290.10">
    <property type="entry name" value="Fido-like domain"/>
    <property type="match status" value="1"/>
</dbReference>
<comment type="catalytic activity">
    <reaction evidence="7">
        <text>L-tyrosyl-[protein] + ATP = O-(5'-adenylyl)-L-tyrosyl-[protein] + diphosphate</text>
        <dbReference type="Rhea" id="RHEA:54288"/>
        <dbReference type="Rhea" id="RHEA-COMP:10136"/>
        <dbReference type="Rhea" id="RHEA-COMP:13846"/>
        <dbReference type="ChEBI" id="CHEBI:30616"/>
        <dbReference type="ChEBI" id="CHEBI:33019"/>
        <dbReference type="ChEBI" id="CHEBI:46858"/>
        <dbReference type="ChEBI" id="CHEBI:83624"/>
        <dbReference type="EC" id="2.7.7.108"/>
    </reaction>
</comment>
<dbReference type="GO" id="GO:0005524">
    <property type="term" value="F:ATP binding"/>
    <property type="evidence" value="ECO:0007669"/>
    <property type="project" value="UniProtKB-KW"/>
</dbReference>
<proteinExistence type="predicted"/>
<keyword evidence="3" id="KW-0547">Nucleotide-binding</keyword>
<name>A0A9W6K253_9PSED</name>
<keyword evidence="2" id="KW-0548">Nucleotidyltransferase</keyword>
<evidence type="ECO:0000259" key="8">
    <source>
        <dbReference type="PROSITE" id="PS51459"/>
    </source>
</evidence>
<comment type="caution">
    <text evidence="9">The sequence shown here is derived from an EMBL/GenBank/DDBJ whole genome shotgun (WGS) entry which is preliminary data.</text>
</comment>
<reference evidence="9" key="2">
    <citation type="submission" date="2023-01" db="EMBL/GenBank/DDBJ databases">
        <authorList>
            <person name="Sun Q."/>
            <person name="Evtushenko L."/>
        </authorList>
    </citation>
    <scope>NUCLEOTIDE SEQUENCE</scope>
    <source>
        <strain evidence="9">VKM B-2935</strain>
    </source>
</reference>
<reference evidence="9" key="1">
    <citation type="journal article" date="2014" name="Int. J. Syst. Evol. Microbiol.">
        <title>Complete genome sequence of Corynebacterium casei LMG S-19264T (=DSM 44701T), isolated from a smear-ripened cheese.</title>
        <authorList>
            <consortium name="US DOE Joint Genome Institute (JGI-PGF)"/>
            <person name="Walter F."/>
            <person name="Albersmeier A."/>
            <person name="Kalinowski J."/>
            <person name="Ruckert C."/>
        </authorList>
    </citation>
    <scope>NUCLEOTIDE SEQUENCE</scope>
    <source>
        <strain evidence="9">VKM B-2935</strain>
    </source>
</reference>
<dbReference type="GO" id="GO:0070733">
    <property type="term" value="F:AMPylase activity"/>
    <property type="evidence" value="ECO:0007669"/>
    <property type="project" value="UniProtKB-EC"/>
</dbReference>
<evidence type="ECO:0000313" key="9">
    <source>
        <dbReference type="EMBL" id="GLK88155.1"/>
    </source>
</evidence>
<evidence type="ECO:0000256" key="7">
    <source>
        <dbReference type="ARBA" id="ARBA00048696"/>
    </source>
</evidence>
<dbReference type="AlphaFoldDB" id="A0A9W6K253"/>
<protein>
    <recommendedName>
        <fullName evidence="5">protein adenylyltransferase</fullName>
        <ecNumber evidence="5">2.7.7.108</ecNumber>
    </recommendedName>
</protein>
<keyword evidence="1" id="KW-0808">Transferase</keyword>
<sequence>MTRANWFENLDKTDLVIALAEHFGDLNMIHPFREGNGRAQRILFEHIIANAGYETNWWAVEEAEWIKSNIDAVLCDYSGLASIFSRCVGATLILD</sequence>
<dbReference type="EC" id="2.7.7.108" evidence="5"/>
<evidence type="ECO:0000256" key="3">
    <source>
        <dbReference type="ARBA" id="ARBA00022741"/>
    </source>
</evidence>
<evidence type="ECO:0000256" key="4">
    <source>
        <dbReference type="ARBA" id="ARBA00022840"/>
    </source>
</evidence>
<accession>A0A9W6K253</accession>
<keyword evidence="4" id="KW-0067">ATP-binding</keyword>